<dbReference type="RefSeq" id="WP_104506713.1">
    <property type="nucleotide sequence ID" value="NZ_NHSJ01000036.1"/>
</dbReference>
<dbReference type="EMBL" id="NHSJ01000036">
    <property type="protein sequence ID" value="PPQ32709.1"/>
    <property type="molecule type" value="Genomic_DNA"/>
</dbReference>
<accession>A0A2S6NDM4</accession>
<gene>
    <name evidence="2" type="ORF">CCR94_04665</name>
</gene>
<name>A0A2S6NDM4_9HYPH</name>
<proteinExistence type="predicted"/>
<dbReference type="OrthoDB" id="8116874at2"/>
<evidence type="ECO:0000313" key="2">
    <source>
        <dbReference type="EMBL" id="PPQ32709.1"/>
    </source>
</evidence>
<protein>
    <submittedName>
        <fullName evidence="2">Uncharacterized protein</fullName>
    </submittedName>
</protein>
<feature type="transmembrane region" description="Helical" evidence="1">
    <location>
        <begin position="25"/>
        <end position="49"/>
    </location>
</feature>
<keyword evidence="3" id="KW-1185">Reference proteome</keyword>
<reference evidence="2 3" key="1">
    <citation type="journal article" date="2018" name="Arch. Microbiol.">
        <title>New insights into the metabolic potential of the phototrophic purple bacterium Rhodopila globiformis DSM 161(T) from its draft genome sequence and evidence for a vanadium-dependent nitrogenase.</title>
        <authorList>
            <person name="Imhoff J.F."/>
            <person name="Rahn T."/>
            <person name="Kunzel S."/>
            <person name="Neulinger S.C."/>
        </authorList>
    </citation>
    <scope>NUCLEOTIDE SEQUENCE [LARGE SCALE GENOMIC DNA]</scope>
    <source>
        <strain evidence="2 3">DSM 16996</strain>
    </source>
</reference>
<dbReference type="AlphaFoldDB" id="A0A2S6NDM4"/>
<evidence type="ECO:0000313" key="3">
    <source>
        <dbReference type="Proteomes" id="UP000239089"/>
    </source>
</evidence>
<sequence>MQRGQARRAARGAPFEEVMHMDLTAVLSSVSALAGAIVGGGASVITAVYTQRFQDRLQRIAFERTKREKVYADFVVSASNLLLNAYTLEEITLTEDAQRLVGLINRMRLFASQEVVAGGEAVLRSIVEISLKPGIEVRQLATDALSKSLDPDPLLAFSSLCRADLDNI</sequence>
<evidence type="ECO:0000256" key="1">
    <source>
        <dbReference type="SAM" id="Phobius"/>
    </source>
</evidence>
<comment type="caution">
    <text evidence="2">The sequence shown here is derived from an EMBL/GenBank/DDBJ whole genome shotgun (WGS) entry which is preliminary data.</text>
</comment>
<dbReference type="Proteomes" id="UP000239089">
    <property type="component" value="Unassembled WGS sequence"/>
</dbReference>
<organism evidence="2 3">
    <name type="scientific">Rhodoblastus sphagnicola</name>
    <dbReference type="NCBI Taxonomy" id="333368"/>
    <lineage>
        <taxon>Bacteria</taxon>
        <taxon>Pseudomonadati</taxon>
        <taxon>Pseudomonadota</taxon>
        <taxon>Alphaproteobacteria</taxon>
        <taxon>Hyphomicrobiales</taxon>
        <taxon>Rhodoblastaceae</taxon>
        <taxon>Rhodoblastus</taxon>
    </lineage>
</organism>
<keyword evidence="1" id="KW-0472">Membrane</keyword>
<keyword evidence="1" id="KW-0812">Transmembrane</keyword>
<keyword evidence="1" id="KW-1133">Transmembrane helix</keyword>